<accession>A0A564JUW1</accession>
<organism evidence="1 2">
    <name type="scientific">Klebsiella huaxiensis</name>
    <dbReference type="NCBI Taxonomy" id="2153354"/>
    <lineage>
        <taxon>Bacteria</taxon>
        <taxon>Pseudomonadati</taxon>
        <taxon>Pseudomonadota</taxon>
        <taxon>Gammaproteobacteria</taxon>
        <taxon>Enterobacterales</taxon>
        <taxon>Enterobacteriaceae</taxon>
        <taxon>Klebsiella/Raoultella group</taxon>
        <taxon>Klebsiella</taxon>
    </lineage>
</organism>
<protein>
    <submittedName>
        <fullName evidence="1">Uncharacterized protein</fullName>
    </submittedName>
</protein>
<name>A0A564JUW1_9ENTR</name>
<dbReference type="AlphaFoldDB" id="A0A564JUW1"/>
<sequence length="106" mass="12108">MKEFGGDQGEKAKWRREKLNLPPIPEPEIDSVTGEILNAYAMISRSRQYAGMAGVPLPLSLSDIDRYLVSRSILIDRTEFDAAILALDDAWRNEWATEQKRRDNTK</sequence>
<dbReference type="EMBL" id="CABGGW010000022">
    <property type="protein sequence ID" value="VUS60984.1"/>
    <property type="molecule type" value="Genomic_DNA"/>
</dbReference>
<reference evidence="1 2" key="1">
    <citation type="submission" date="2019-07" db="EMBL/GenBank/DDBJ databases">
        <authorList>
            <person name="Brisse S."/>
            <person name="Rodrigues C."/>
            <person name="Thorpe H."/>
        </authorList>
    </citation>
    <scope>NUCLEOTIDE SEQUENCE [LARGE SCALE GENOMIC DNA]</scope>
    <source>
        <strain evidence="1">SB6422</strain>
    </source>
</reference>
<dbReference type="RefSeq" id="WP_064360286.1">
    <property type="nucleotide sequence ID" value="NZ_CABGGW010000022.1"/>
</dbReference>
<gene>
    <name evidence="1" type="ORF">SB6422_05757</name>
</gene>
<evidence type="ECO:0000313" key="1">
    <source>
        <dbReference type="EMBL" id="VUS60984.1"/>
    </source>
</evidence>
<proteinExistence type="predicted"/>
<evidence type="ECO:0000313" key="2">
    <source>
        <dbReference type="Proteomes" id="UP000317374"/>
    </source>
</evidence>
<dbReference type="Proteomes" id="UP000317374">
    <property type="component" value="Unassembled WGS sequence"/>
</dbReference>